<protein>
    <submittedName>
        <fullName evidence="2">Uncharacterized protein</fullName>
    </submittedName>
</protein>
<feature type="compositionally biased region" description="Low complexity" evidence="1">
    <location>
        <begin position="363"/>
        <end position="400"/>
    </location>
</feature>
<sequence>MSTLVPETKNTSVSLPHSSPNPVPSLLPAAPDDSGTALDAMCGAPKGVPLLPSVAPDYAVSEDFHLVQANDMECNVNPVPPKKSDSSAVNDILSVQAYSSASDDSFEHVEHISSGVELLHDHTSSSPAAVSCDLLGRTLRSCPSTPVQSRCNSPYHFPASTASTSPCKRLVWSPSPFLSPVSVSSPSPSKCSRTTSLDDNSSSPSPNVPDYIVFHGMKFFPAGASPPLPSPTPSPSQNDTPRPIRAPPFDVHDLDHAQTSAHHPVLSCERAQFSDGDLNVLNFTARNVRDAPAVRAQFPNVASHGYRPAPSIPVPSLSFIHHHITDEELDNLNIDLPENLDDIPALRQQFPSTPSSRHRLHHSSPMSPSSAIPLVVGSPSPSPAKVPSARSSASQARLAAITKALSEGNSGGASAHNSPPSSTHTSVPNSSSPLPSPTLSFASRGTHPSNFVHSVPTSVSSIHTNISSDSAFVACSVASNVDNLLSDEPLFDDSGLGADGCLKSHLMAPELVNTYQNVKNRLMPLVYPIASAGVPTDDLDWLSFSSIFSGLTQAVRRADPSCVTVVNTDKGPRLPPAEDNHFTAVFLTSGLVKRSRIYDPVVFDSGSTKRVLHQLDLSPFEQEAQLMLGFFAAALNFTEIALAVSEGIVTFTSMQHFSNEVKSNPTDYSPSTQNDDPRLKIWSRFRHAVPFSSPIPVYDGRTSAANTAFEASPNQLHEIRISSYPLYKGGMVDLPQGSLVAVGYTAHTFPTTRHYRDIPSGLSLNLAFVILLSLPAAGDELDPPVSFRPVRSPSKRSAPVGQSSSSVPSSSPLFCQPVAATSVQISSTPRPTPPSMNCFPSSSSPSQTRTGSSPICPRASTVSSAATNVSNVSATSYTDVGYSMAQPSASVDRTATSDEAVNYEHWQ</sequence>
<evidence type="ECO:0000256" key="1">
    <source>
        <dbReference type="SAM" id="MobiDB-lite"/>
    </source>
</evidence>
<feature type="compositionally biased region" description="Polar residues" evidence="1">
    <location>
        <begin position="1"/>
        <end position="18"/>
    </location>
</feature>
<dbReference type="EMBL" id="KN834863">
    <property type="protein sequence ID" value="KIK51459.1"/>
    <property type="molecule type" value="Genomic_DNA"/>
</dbReference>
<evidence type="ECO:0000313" key="2">
    <source>
        <dbReference type="EMBL" id="KIK51459.1"/>
    </source>
</evidence>
<gene>
    <name evidence="2" type="ORF">GYMLUDRAFT_64826</name>
</gene>
<evidence type="ECO:0000313" key="3">
    <source>
        <dbReference type="Proteomes" id="UP000053593"/>
    </source>
</evidence>
<feature type="region of interest" description="Disordered" evidence="1">
    <location>
        <begin position="224"/>
        <end position="249"/>
    </location>
</feature>
<dbReference type="Proteomes" id="UP000053593">
    <property type="component" value="Unassembled WGS sequence"/>
</dbReference>
<feature type="region of interest" description="Disordered" evidence="1">
    <location>
        <begin position="346"/>
        <end position="442"/>
    </location>
</feature>
<keyword evidence="3" id="KW-1185">Reference proteome</keyword>
<proteinExistence type="predicted"/>
<dbReference type="HOGENOM" id="CLU_320051_0_0_1"/>
<feature type="region of interest" description="Disordered" evidence="1">
    <location>
        <begin position="1"/>
        <end position="32"/>
    </location>
</feature>
<name>A0A0D0BPF0_9AGAR</name>
<organism evidence="2 3">
    <name type="scientific">Collybiopsis luxurians FD-317 M1</name>
    <dbReference type="NCBI Taxonomy" id="944289"/>
    <lineage>
        <taxon>Eukaryota</taxon>
        <taxon>Fungi</taxon>
        <taxon>Dikarya</taxon>
        <taxon>Basidiomycota</taxon>
        <taxon>Agaricomycotina</taxon>
        <taxon>Agaricomycetes</taxon>
        <taxon>Agaricomycetidae</taxon>
        <taxon>Agaricales</taxon>
        <taxon>Marasmiineae</taxon>
        <taxon>Omphalotaceae</taxon>
        <taxon>Collybiopsis</taxon>
        <taxon>Collybiopsis luxurians</taxon>
    </lineage>
</organism>
<feature type="compositionally biased region" description="Low complexity" evidence="1">
    <location>
        <begin position="835"/>
        <end position="864"/>
    </location>
</feature>
<feature type="compositionally biased region" description="Low complexity" evidence="1">
    <location>
        <begin position="783"/>
        <end position="811"/>
    </location>
</feature>
<feature type="region of interest" description="Disordered" evidence="1">
    <location>
        <begin position="782"/>
        <end position="811"/>
    </location>
</feature>
<feature type="compositionally biased region" description="Pro residues" evidence="1">
    <location>
        <begin position="224"/>
        <end position="234"/>
    </location>
</feature>
<reference evidence="2 3" key="1">
    <citation type="submission" date="2014-04" db="EMBL/GenBank/DDBJ databases">
        <title>Evolutionary Origins and Diversification of the Mycorrhizal Mutualists.</title>
        <authorList>
            <consortium name="DOE Joint Genome Institute"/>
            <consortium name="Mycorrhizal Genomics Consortium"/>
            <person name="Kohler A."/>
            <person name="Kuo A."/>
            <person name="Nagy L.G."/>
            <person name="Floudas D."/>
            <person name="Copeland A."/>
            <person name="Barry K.W."/>
            <person name="Cichocki N."/>
            <person name="Veneault-Fourrey C."/>
            <person name="LaButti K."/>
            <person name="Lindquist E.A."/>
            <person name="Lipzen A."/>
            <person name="Lundell T."/>
            <person name="Morin E."/>
            <person name="Murat C."/>
            <person name="Riley R."/>
            <person name="Ohm R."/>
            <person name="Sun H."/>
            <person name="Tunlid A."/>
            <person name="Henrissat B."/>
            <person name="Grigoriev I.V."/>
            <person name="Hibbett D.S."/>
            <person name="Martin F."/>
        </authorList>
    </citation>
    <scope>NUCLEOTIDE SEQUENCE [LARGE SCALE GENOMIC DNA]</scope>
    <source>
        <strain evidence="2 3">FD-317 M1</strain>
    </source>
</reference>
<dbReference type="AlphaFoldDB" id="A0A0D0BPF0"/>
<feature type="compositionally biased region" description="Low complexity" evidence="1">
    <location>
        <begin position="178"/>
        <end position="205"/>
    </location>
</feature>
<feature type="region of interest" description="Disordered" evidence="1">
    <location>
        <begin position="824"/>
        <end position="864"/>
    </location>
</feature>
<dbReference type="OrthoDB" id="3068821at2759"/>
<feature type="region of interest" description="Disordered" evidence="1">
    <location>
        <begin position="178"/>
        <end position="207"/>
    </location>
</feature>
<feature type="compositionally biased region" description="Low complexity" evidence="1">
    <location>
        <begin position="413"/>
        <end position="440"/>
    </location>
</feature>
<accession>A0A0D0BPF0</accession>